<evidence type="ECO:0000256" key="2">
    <source>
        <dbReference type="PIRSR" id="PIRSR037031-51"/>
    </source>
</evidence>
<dbReference type="Gene3D" id="3.40.30.10">
    <property type="entry name" value="Glutaredoxin"/>
    <property type="match status" value="1"/>
</dbReference>
<comment type="caution">
    <text evidence="4">The sequence shown here is derived from an EMBL/GenBank/DDBJ whole genome shotgun (WGS) entry which is preliminary data.</text>
</comment>
<evidence type="ECO:0000313" key="4">
    <source>
        <dbReference type="EMBL" id="RIE17032.1"/>
    </source>
</evidence>
<dbReference type="InterPro" id="IPR005243">
    <property type="entry name" value="THIRX-like_proc"/>
</dbReference>
<dbReference type="PIRSF" id="PIRSF037031">
    <property type="entry name" value="Redox_disulphide_2"/>
    <property type="match status" value="1"/>
</dbReference>
<protein>
    <submittedName>
        <fullName evidence="4">Thioredoxin family protein</fullName>
    </submittedName>
</protein>
<reference evidence="4 5" key="1">
    <citation type="submission" date="2018-09" db="EMBL/GenBank/DDBJ databases">
        <title>Discovery and Ecogenomic Context for Candidatus Cryosericales, a Global Caldiserica Order Active in Thawing Permafrost.</title>
        <authorList>
            <person name="Martinez M.A."/>
            <person name="Woodcroft B.J."/>
            <person name="Ignacio Espinoza J.C."/>
            <person name="Zayed A."/>
            <person name="Singleton C.M."/>
            <person name="Boyd J."/>
            <person name="Li Y.-F."/>
            <person name="Purvine S."/>
            <person name="Maughan H."/>
            <person name="Hodgkins S.B."/>
            <person name="Anderson D."/>
            <person name="Sederholm M."/>
            <person name="Temperton B."/>
            <person name="Saleska S.R."/>
            <person name="Tyson G.W."/>
            <person name="Rich V.I."/>
        </authorList>
    </citation>
    <scope>NUCLEOTIDE SEQUENCE [LARGE SCALE GENOMIC DNA]</scope>
    <source>
        <strain evidence="4 5">SMC1</strain>
    </source>
</reference>
<dbReference type="Pfam" id="PF13192">
    <property type="entry name" value="Thioredoxin_3"/>
    <property type="match status" value="1"/>
</dbReference>
<dbReference type="InterPro" id="IPR012336">
    <property type="entry name" value="Thioredoxin-like_fold"/>
</dbReference>
<keyword evidence="2" id="KW-1015">Disulfide bond</keyword>
<dbReference type="RefSeq" id="WP_119085417.1">
    <property type="nucleotide sequence ID" value="NZ_QXIY01000015.1"/>
</dbReference>
<organism evidence="4 5">
    <name type="scientific">Candidatus Cryosericum septentrionale</name>
    <dbReference type="NCBI Taxonomy" id="2290913"/>
    <lineage>
        <taxon>Bacteria</taxon>
        <taxon>Pseudomonadati</taxon>
        <taxon>Caldisericota/Cryosericota group</taxon>
        <taxon>Candidatus Cryosericota</taxon>
        <taxon>Candidatus Cryosericia</taxon>
        <taxon>Candidatus Cryosericales</taxon>
        <taxon>Candidatus Cryosericaceae</taxon>
        <taxon>Candidatus Cryosericum</taxon>
    </lineage>
</organism>
<keyword evidence="5" id="KW-1185">Reference proteome</keyword>
<dbReference type="InterPro" id="IPR036249">
    <property type="entry name" value="Thioredoxin-like_sf"/>
</dbReference>
<dbReference type="NCBIfam" id="TIGR00412">
    <property type="entry name" value="redox_disulf_2"/>
    <property type="match status" value="1"/>
</dbReference>
<feature type="active site" description="Nucleophile" evidence="1">
    <location>
        <position position="13"/>
    </location>
</feature>
<accession>A0A398DN34</accession>
<dbReference type="SUPFAM" id="SSF52833">
    <property type="entry name" value="Thioredoxin-like"/>
    <property type="match status" value="1"/>
</dbReference>
<dbReference type="EMBL" id="QXIY01000015">
    <property type="protein sequence ID" value="RIE17032.1"/>
    <property type="molecule type" value="Genomic_DNA"/>
</dbReference>
<name>A0A398DN34_9BACT</name>
<dbReference type="Proteomes" id="UP000266113">
    <property type="component" value="Unassembled WGS sequence"/>
</dbReference>
<dbReference type="OrthoDB" id="9800630at2"/>
<proteinExistence type="predicted"/>
<evidence type="ECO:0000256" key="1">
    <source>
        <dbReference type="PIRSR" id="PIRSR037031-50"/>
    </source>
</evidence>
<dbReference type="PANTHER" id="PTHR36450">
    <property type="entry name" value="THIOREDOXIN"/>
    <property type="match status" value="1"/>
</dbReference>
<gene>
    <name evidence="4" type="ORF">SMC1_03500</name>
</gene>
<feature type="disulfide bond" description="Redox-active" evidence="2">
    <location>
        <begin position="10"/>
        <end position="13"/>
    </location>
</feature>
<keyword evidence="2" id="KW-0676">Redox-active center</keyword>
<evidence type="ECO:0000259" key="3">
    <source>
        <dbReference type="Pfam" id="PF13192"/>
    </source>
</evidence>
<feature type="domain" description="Thioredoxin-like fold" evidence="3">
    <location>
        <begin position="1"/>
        <end position="75"/>
    </location>
</feature>
<sequence length="80" mass="8352">MHIEILGPGCARCHGLEANVHKALEMLGREAEVVDVTDIQQIMAYGVMSTPALVIDGKVITAGRVLSPEEAKKAIVGAGA</sequence>
<feature type="active site" description="Nucleophile" evidence="1">
    <location>
        <position position="10"/>
    </location>
</feature>
<dbReference type="PANTHER" id="PTHR36450:SF1">
    <property type="entry name" value="THIOREDOXIN"/>
    <property type="match status" value="1"/>
</dbReference>
<dbReference type="AlphaFoldDB" id="A0A398DN34"/>
<evidence type="ECO:0000313" key="5">
    <source>
        <dbReference type="Proteomes" id="UP000266113"/>
    </source>
</evidence>